<evidence type="ECO:0000259" key="2">
    <source>
        <dbReference type="Pfam" id="PF01381"/>
    </source>
</evidence>
<evidence type="ECO:0000256" key="1">
    <source>
        <dbReference type="SAM" id="MobiDB-lite"/>
    </source>
</evidence>
<dbReference type="Pfam" id="PF01381">
    <property type="entry name" value="HTH_3"/>
    <property type="match status" value="1"/>
</dbReference>
<dbReference type="SUPFAM" id="SSF47413">
    <property type="entry name" value="lambda repressor-like DNA-binding domains"/>
    <property type="match status" value="1"/>
</dbReference>
<keyword evidence="4" id="KW-1185">Reference proteome</keyword>
<name>A0ABP4WBD4_9MICO</name>
<evidence type="ECO:0000313" key="4">
    <source>
        <dbReference type="Proteomes" id="UP001501475"/>
    </source>
</evidence>
<dbReference type="InterPro" id="IPR010982">
    <property type="entry name" value="Lambda_DNA-bd_dom_sf"/>
</dbReference>
<organism evidence="3 4">
    <name type="scientific">Nostocoides vanveenii</name>
    <dbReference type="NCBI Taxonomy" id="330835"/>
    <lineage>
        <taxon>Bacteria</taxon>
        <taxon>Bacillati</taxon>
        <taxon>Actinomycetota</taxon>
        <taxon>Actinomycetes</taxon>
        <taxon>Micrococcales</taxon>
        <taxon>Intrasporangiaceae</taxon>
        <taxon>Nostocoides</taxon>
    </lineage>
</organism>
<sequence length="129" mass="14142">MTVELPRRPTGPARRTVRPDPRRPYADPMAAPRRPAPKTYTTSWPDKHATDPAADAIRLTVLALLAATKGRSIRDVAREVGVNHGSLARLVSGDAWPDARTIALIESGLKQSIWPLTRPSGTHTQRPNK</sequence>
<dbReference type="CDD" id="cd00093">
    <property type="entry name" value="HTH_XRE"/>
    <property type="match status" value="1"/>
</dbReference>
<comment type="caution">
    <text evidence="3">The sequence shown here is derived from an EMBL/GenBank/DDBJ whole genome shotgun (WGS) entry which is preliminary data.</text>
</comment>
<dbReference type="EMBL" id="BAAAPN010000019">
    <property type="protein sequence ID" value="GAA1749342.1"/>
    <property type="molecule type" value="Genomic_DNA"/>
</dbReference>
<accession>A0ABP4WBD4</accession>
<feature type="domain" description="HTH cro/C1-type" evidence="2">
    <location>
        <begin position="69"/>
        <end position="110"/>
    </location>
</feature>
<reference evidence="4" key="1">
    <citation type="journal article" date="2019" name="Int. J. Syst. Evol. Microbiol.">
        <title>The Global Catalogue of Microorganisms (GCM) 10K type strain sequencing project: providing services to taxonomists for standard genome sequencing and annotation.</title>
        <authorList>
            <consortium name="The Broad Institute Genomics Platform"/>
            <consortium name="The Broad Institute Genome Sequencing Center for Infectious Disease"/>
            <person name="Wu L."/>
            <person name="Ma J."/>
        </authorList>
    </citation>
    <scope>NUCLEOTIDE SEQUENCE [LARGE SCALE GENOMIC DNA]</scope>
    <source>
        <strain evidence="4">JCM 15591</strain>
    </source>
</reference>
<evidence type="ECO:0000313" key="3">
    <source>
        <dbReference type="EMBL" id="GAA1749342.1"/>
    </source>
</evidence>
<gene>
    <name evidence="3" type="ORF">GCM10009810_07180</name>
</gene>
<dbReference type="InterPro" id="IPR001387">
    <property type="entry name" value="Cro/C1-type_HTH"/>
</dbReference>
<dbReference type="Proteomes" id="UP001501475">
    <property type="component" value="Unassembled WGS sequence"/>
</dbReference>
<proteinExistence type="predicted"/>
<protein>
    <recommendedName>
        <fullName evidence="2">HTH cro/C1-type domain-containing protein</fullName>
    </recommendedName>
</protein>
<feature type="region of interest" description="Disordered" evidence="1">
    <location>
        <begin position="1"/>
        <end position="48"/>
    </location>
</feature>